<keyword evidence="2" id="KW-0479">Metal-binding</keyword>
<evidence type="ECO:0000256" key="2">
    <source>
        <dbReference type="ARBA" id="ARBA00022723"/>
    </source>
</evidence>
<proteinExistence type="predicted"/>
<dbReference type="Gene3D" id="3.10.450.60">
    <property type="match status" value="1"/>
</dbReference>
<comment type="cofactor">
    <cofactor evidence="1">
        <name>Fe cation</name>
        <dbReference type="ChEBI" id="CHEBI:24875"/>
    </cofactor>
</comment>
<evidence type="ECO:0000256" key="1">
    <source>
        <dbReference type="ARBA" id="ARBA00001962"/>
    </source>
</evidence>
<dbReference type="PANTHER" id="PTHR11771">
    <property type="entry name" value="LIPOXYGENASE"/>
    <property type="match status" value="1"/>
</dbReference>
<keyword evidence="3" id="KW-0560">Oxidoreductase</keyword>
<evidence type="ECO:0000259" key="5">
    <source>
        <dbReference type="PROSITE" id="PS51393"/>
    </source>
</evidence>
<dbReference type="GO" id="GO:0034440">
    <property type="term" value="P:lipid oxidation"/>
    <property type="evidence" value="ECO:0007669"/>
    <property type="project" value="InterPro"/>
</dbReference>
<reference evidence="6" key="1">
    <citation type="submission" date="2021-05" db="EMBL/GenBank/DDBJ databases">
        <authorList>
            <person name="Pietrasiak N."/>
            <person name="Ward R."/>
            <person name="Stajich J.E."/>
            <person name="Kurbessoian T."/>
        </authorList>
    </citation>
    <scope>NUCLEOTIDE SEQUENCE</scope>
    <source>
        <strain evidence="6">GSE-TBD4-15B</strain>
    </source>
</reference>
<dbReference type="Gene3D" id="1.20.245.10">
    <property type="entry name" value="Lipoxygenase-1, Domain 5"/>
    <property type="match status" value="1"/>
</dbReference>
<dbReference type="PROSITE" id="PS51393">
    <property type="entry name" value="LIPOXYGENASE_3"/>
    <property type="match status" value="1"/>
</dbReference>
<dbReference type="Proteomes" id="UP000707356">
    <property type="component" value="Unassembled WGS sequence"/>
</dbReference>
<sequence length="544" mass="59751">MLRSAPSAAVKTQVSSGVETALQRLMQNVPAKPSEIEQFMSSNLVKVLGSDLIRPFASRLLDGLKEKAPTGRPQQLADYEQLFTYIQRPQVAASLYADEMFAWLRVAGPNPLMITQMTTTDPRFPVTEAQYQTVMGEPDSLELALRDGRLYLADYGILDGALGGTFGTQPQVQKYLYAPLALFAVPLAGGLMRPVAIQAGQNPAEHPVVTPAAPEAAWLIAKTIVQIADANFHEGVSHFARTHLLIEPFVMATHRRLPAEHPLSRLLLPHFQGTLAINNAAKGFLVSPLGGVNQLLSATIDNSRVLIVKGFLGRGFNADMLPQRLKDRGVADQTSLPVYPYRDDGLLIWNAIQDWVTAYLGLYYGSDTAVQHDARLQAWASELVAFDGGRLPDFGNTGTGEITTLAYLIEAVTMVIFTASAQHAAVNFPQNSVMSFAPIMPTAGYAPVQSDIETASFSDWLDLLPPLEQAQAQLNLLYLLGSVYFTRLGEYEPQQFADPQVSEPLRMFQQRLQGIAQTIDQRNAERPWAYDHLKPVNIPQSINI</sequence>
<reference evidence="6" key="2">
    <citation type="journal article" date="2022" name="Microbiol. Resour. Announc.">
        <title>Metagenome Sequencing to Explore Phylogenomics of Terrestrial Cyanobacteria.</title>
        <authorList>
            <person name="Ward R.D."/>
            <person name="Stajich J.E."/>
            <person name="Johansen J.R."/>
            <person name="Huntemann M."/>
            <person name="Clum A."/>
            <person name="Foster B."/>
            <person name="Foster B."/>
            <person name="Roux S."/>
            <person name="Palaniappan K."/>
            <person name="Varghese N."/>
            <person name="Mukherjee S."/>
            <person name="Reddy T.B.K."/>
            <person name="Daum C."/>
            <person name="Copeland A."/>
            <person name="Chen I.A."/>
            <person name="Ivanova N.N."/>
            <person name="Kyrpides N.C."/>
            <person name="Shapiro N."/>
            <person name="Eloe-Fadrosh E.A."/>
            <person name="Pietrasiak N."/>
        </authorList>
    </citation>
    <scope>NUCLEOTIDE SEQUENCE</scope>
    <source>
        <strain evidence="6">GSE-TBD4-15B</strain>
    </source>
</reference>
<dbReference type="PRINTS" id="PR00087">
    <property type="entry name" value="LIPOXYGENASE"/>
</dbReference>
<organism evidence="6 7">
    <name type="scientific">Pegethrix bostrychoides GSE-TBD4-15B</name>
    <dbReference type="NCBI Taxonomy" id="2839662"/>
    <lineage>
        <taxon>Bacteria</taxon>
        <taxon>Bacillati</taxon>
        <taxon>Cyanobacteriota</taxon>
        <taxon>Cyanophyceae</taxon>
        <taxon>Oculatellales</taxon>
        <taxon>Oculatellaceae</taxon>
        <taxon>Pegethrix</taxon>
    </lineage>
</organism>
<gene>
    <name evidence="6" type="ORF">KME07_10960</name>
</gene>
<dbReference type="Pfam" id="PF00305">
    <property type="entry name" value="Lipoxygenase"/>
    <property type="match status" value="1"/>
</dbReference>
<dbReference type="InterPro" id="IPR000907">
    <property type="entry name" value="LipOase"/>
</dbReference>
<comment type="caution">
    <text evidence="6">The sequence shown here is derived from an EMBL/GenBank/DDBJ whole genome shotgun (WGS) entry which is preliminary data.</text>
</comment>
<dbReference type="GO" id="GO:0016702">
    <property type="term" value="F:oxidoreductase activity, acting on single donors with incorporation of molecular oxygen, incorporation of two atoms of oxygen"/>
    <property type="evidence" value="ECO:0007669"/>
    <property type="project" value="InterPro"/>
</dbReference>
<dbReference type="SUPFAM" id="SSF48484">
    <property type="entry name" value="Lipoxigenase"/>
    <property type="match status" value="1"/>
</dbReference>
<feature type="domain" description="Lipoxygenase" evidence="5">
    <location>
        <begin position="1"/>
        <end position="544"/>
    </location>
</feature>
<evidence type="ECO:0000256" key="4">
    <source>
        <dbReference type="ARBA" id="ARBA00023004"/>
    </source>
</evidence>
<dbReference type="InterPro" id="IPR013819">
    <property type="entry name" value="LipOase_C"/>
</dbReference>
<dbReference type="PROSITE" id="PS00711">
    <property type="entry name" value="LIPOXYGENASE_1"/>
    <property type="match status" value="1"/>
</dbReference>
<dbReference type="EMBL" id="JAHHHV010000064">
    <property type="protein sequence ID" value="MBW4465943.1"/>
    <property type="molecule type" value="Genomic_DNA"/>
</dbReference>
<evidence type="ECO:0000256" key="3">
    <source>
        <dbReference type="ARBA" id="ARBA00023002"/>
    </source>
</evidence>
<evidence type="ECO:0000313" key="7">
    <source>
        <dbReference type="Proteomes" id="UP000707356"/>
    </source>
</evidence>
<keyword evidence="4" id="KW-0408">Iron</keyword>
<name>A0A951U4P5_9CYAN</name>
<protein>
    <submittedName>
        <fullName evidence="6">Lipoxygenase</fullName>
    </submittedName>
</protein>
<dbReference type="GO" id="GO:0046872">
    <property type="term" value="F:metal ion binding"/>
    <property type="evidence" value="ECO:0007669"/>
    <property type="project" value="UniProtKB-KW"/>
</dbReference>
<dbReference type="InterPro" id="IPR020833">
    <property type="entry name" value="LipOase_Fe_BS"/>
</dbReference>
<evidence type="ECO:0000313" key="6">
    <source>
        <dbReference type="EMBL" id="MBW4465943.1"/>
    </source>
</evidence>
<dbReference type="AlphaFoldDB" id="A0A951U4P5"/>
<dbReference type="InterPro" id="IPR036226">
    <property type="entry name" value="LipOase_C_sf"/>
</dbReference>
<accession>A0A951U4P5</accession>